<dbReference type="InterPro" id="IPR036640">
    <property type="entry name" value="ABC1_TM_sf"/>
</dbReference>
<dbReference type="Gene3D" id="3.40.50.300">
    <property type="entry name" value="P-loop containing nucleotide triphosphate hydrolases"/>
    <property type="match status" value="1"/>
</dbReference>
<evidence type="ECO:0000256" key="4">
    <source>
        <dbReference type="ARBA" id="ARBA00022840"/>
    </source>
</evidence>
<dbReference type="RefSeq" id="WP_320944163.1">
    <property type="nucleotide sequence ID" value="NZ_BAABEU010000006.1"/>
</dbReference>
<name>A0ABZ0SQK6_9MICO</name>
<gene>
    <name evidence="10" type="ORF">SM116_11915</name>
</gene>
<evidence type="ECO:0000256" key="3">
    <source>
        <dbReference type="ARBA" id="ARBA00022741"/>
    </source>
</evidence>
<keyword evidence="4 10" id="KW-0067">ATP-binding</keyword>
<feature type="domain" description="ABC transmembrane type-1" evidence="9">
    <location>
        <begin position="48"/>
        <end position="339"/>
    </location>
</feature>
<dbReference type="PANTHER" id="PTHR43394">
    <property type="entry name" value="ATP-DEPENDENT PERMEASE MDL1, MITOCHONDRIAL"/>
    <property type="match status" value="1"/>
</dbReference>
<evidence type="ECO:0000256" key="6">
    <source>
        <dbReference type="ARBA" id="ARBA00023136"/>
    </source>
</evidence>
<dbReference type="InterPro" id="IPR003439">
    <property type="entry name" value="ABC_transporter-like_ATP-bd"/>
</dbReference>
<feature type="domain" description="ABC transporter" evidence="8">
    <location>
        <begin position="376"/>
        <end position="614"/>
    </location>
</feature>
<feature type="transmembrane region" description="Helical" evidence="7">
    <location>
        <begin position="278"/>
        <end position="300"/>
    </location>
</feature>
<dbReference type="Pfam" id="PF00664">
    <property type="entry name" value="ABC_membrane"/>
    <property type="match status" value="1"/>
</dbReference>
<feature type="transmembrane region" description="Helical" evidence="7">
    <location>
        <begin position="182"/>
        <end position="206"/>
    </location>
</feature>
<evidence type="ECO:0000256" key="5">
    <source>
        <dbReference type="ARBA" id="ARBA00022989"/>
    </source>
</evidence>
<dbReference type="InterPro" id="IPR027417">
    <property type="entry name" value="P-loop_NTPase"/>
</dbReference>
<dbReference type="GO" id="GO:0005524">
    <property type="term" value="F:ATP binding"/>
    <property type="evidence" value="ECO:0007669"/>
    <property type="project" value="UniProtKB-KW"/>
</dbReference>
<keyword evidence="6 7" id="KW-0472">Membrane</keyword>
<dbReference type="Gene3D" id="1.20.1560.10">
    <property type="entry name" value="ABC transporter type 1, transmembrane domain"/>
    <property type="match status" value="1"/>
</dbReference>
<dbReference type="SUPFAM" id="SSF90123">
    <property type="entry name" value="ABC transporter transmembrane region"/>
    <property type="match status" value="1"/>
</dbReference>
<dbReference type="PROSITE" id="PS50893">
    <property type="entry name" value="ABC_TRANSPORTER_2"/>
    <property type="match status" value="1"/>
</dbReference>
<feature type="transmembrane region" description="Helical" evidence="7">
    <location>
        <begin position="47"/>
        <end position="68"/>
    </location>
</feature>
<dbReference type="InterPro" id="IPR017871">
    <property type="entry name" value="ABC_transporter-like_CS"/>
</dbReference>
<keyword evidence="2 7" id="KW-0812">Transmembrane</keyword>
<feature type="transmembrane region" description="Helical" evidence="7">
    <location>
        <begin position="88"/>
        <end position="113"/>
    </location>
</feature>
<dbReference type="SMART" id="SM00382">
    <property type="entry name" value="AAA"/>
    <property type="match status" value="1"/>
</dbReference>
<evidence type="ECO:0000256" key="7">
    <source>
        <dbReference type="SAM" id="Phobius"/>
    </source>
</evidence>
<accession>A0ABZ0SQK6</accession>
<dbReference type="PROSITE" id="PS00211">
    <property type="entry name" value="ABC_TRANSPORTER_1"/>
    <property type="match status" value="1"/>
</dbReference>
<dbReference type="EMBL" id="CP139368">
    <property type="protein sequence ID" value="WPR91463.1"/>
    <property type="molecule type" value="Genomic_DNA"/>
</dbReference>
<dbReference type="InterPro" id="IPR039421">
    <property type="entry name" value="Type_1_exporter"/>
</dbReference>
<evidence type="ECO:0000259" key="9">
    <source>
        <dbReference type="PROSITE" id="PS50929"/>
    </source>
</evidence>
<proteinExistence type="predicted"/>
<protein>
    <submittedName>
        <fullName evidence="10">ABC transporter ATP-binding protein</fullName>
    </submittedName>
</protein>
<dbReference type="Proteomes" id="UP001323798">
    <property type="component" value="Chromosome"/>
</dbReference>
<dbReference type="CDD" id="cd18550">
    <property type="entry name" value="ABC_6TM_exporter_like"/>
    <property type="match status" value="1"/>
</dbReference>
<keyword evidence="3" id="KW-0547">Nucleotide-binding</keyword>
<dbReference type="PANTHER" id="PTHR43394:SF1">
    <property type="entry name" value="ATP-BINDING CASSETTE SUB-FAMILY B MEMBER 10, MITOCHONDRIAL"/>
    <property type="match status" value="1"/>
</dbReference>
<dbReference type="PROSITE" id="PS50929">
    <property type="entry name" value="ABC_TM1F"/>
    <property type="match status" value="1"/>
</dbReference>
<dbReference type="SUPFAM" id="SSF52540">
    <property type="entry name" value="P-loop containing nucleoside triphosphate hydrolases"/>
    <property type="match status" value="1"/>
</dbReference>
<evidence type="ECO:0000313" key="10">
    <source>
        <dbReference type="EMBL" id="WPR91463.1"/>
    </source>
</evidence>
<dbReference type="InterPro" id="IPR011527">
    <property type="entry name" value="ABC1_TM_dom"/>
</dbReference>
<sequence>MGHPGGGPVAFRGVDARAQRAANAAAPQIKDLGKRAVDLFRPYRGRIVLTAMLVIAGAAIAVIPPLIVQRVFDDALFPTTGGGPNLTLLFRLVAAMIALFLISAGLGVVQTWLTSTVGNSVTGDLRVGLFDHLQSMELGFFTRTKTGAVQSRLQNDVGAVADVLTNTVTSILGNTVTVVASLVAMILIDWRLTIIAVIIMPVLAIVQRRVGQVRARIAAQTQESLSELTAITQETLSVSGILLSKSFNRQQAEGDRYRAENRNQVRLQVRRAMSGQGFFALVGVIMASVPAVIYLVSGIILANGNAVITAGTIVAFTTVQARLLQPLMGLMRVALDLQTSQAVFARIFEYMDLVPAIADEPDAIRVEDAPGPAGSVEFRDVSFRYPDGGGSLRPTLDRVSFRAEPGQHVAFVGPSGAGKTTVLYLTPRLYEASGGSVMFAGADVRSLVHQSIIDHVGIVTQETYLFHATIRENLLYAKPDATDDELVAACTAANIHHVIAGFAHGYDTVVGERGYRLSGGEKQRIAIARVLLKDPPVLLLDEATSALDTVSERVVQEALDAAARGRTTITVAHRLSTIVDADVIHVVDAGRIVESGTHGELLARGGLYSALAAEQLAASRIEGA</sequence>
<dbReference type="Pfam" id="PF00005">
    <property type="entry name" value="ABC_tran"/>
    <property type="match status" value="1"/>
</dbReference>
<organism evidence="10 11">
    <name type="scientific">Microbacterium rhizosphaerae</name>
    <dbReference type="NCBI Taxonomy" id="1678237"/>
    <lineage>
        <taxon>Bacteria</taxon>
        <taxon>Bacillati</taxon>
        <taxon>Actinomycetota</taxon>
        <taxon>Actinomycetes</taxon>
        <taxon>Micrococcales</taxon>
        <taxon>Microbacteriaceae</taxon>
        <taxon>Microbacterium</taxon>
    </lineage>
</organism>
<comment type="subcellular location">
    <subcellularLocation>
        <location evidence="1">Cell membrane</location>
        <topology evidence="1">Multi-pass membrane protein</topology>
    </subcellularLocation>
</comment>
<dbReference type="InterPro" id="IPR003593">
    <property type="entry name" value="AAA+_ATPase"/>
</dbReference>
<keyword evidence="5 7" id="KW-1133">Transmembrane helix</keyword>
<evidence type="ECO:0000259" key="8">
    <source>
        <dbReference type="PROSITE" id="PS50893"/>
    </source>
</evidence>
<evidence type="ECO:0000313" key="11">
    <source>
        <dbReference type="Proteomes" id="UP001323798"/>
    </source>
</evidence>
<evidence type="ECO:0000256" key="2">
    <source>
        <dbReference type="ARBA" id="ARBA00022692"/>
    </source>
</evidence>
<keyword evidence="11" id="KW-1185">Reference proteome</keyword>
<evidence type="ECO:0000256" key="1">
    <source>
        <dbReference type="ARBA" id="ARBA00004651"/>
    </source>
</evidence>
<reference evidence="10 11" key="1">
    <citation type="submission" date="2023-11" db="EMBL/GenBank/DDBJ databases">
        <title>Genome sequence of Microbacterium rhizosphaerae KACC 19337.</title>
        <authorList>
            <person name="Choi H."/>
            <person name="Kim S."/>
            <person name="Kim Y."/>
            <person name="Kwon S.-W."/>
            <person name="Heo J."/>
        </authorList>
    </citation>
    <scope>NUCLEOTIDE SEQUENCE [LARGE SCALE GENOMIC DNA]</scope>
    <source>
        <strain evidence="10 11">KACC 19337</strain>
    </source>
</reference>